<reference evidence="12" key="1">
    <citation type="submission" date="2017-02" db="EMBL/GenBank/DDBJ databases">
        <authorList>
            <person name="Regsiter A."/>
            <person name="William W."/>
        </authorList>
    </citation>
    <scope>NUCLEOTIDE SEQUENCE</scope>
    <source>
        <strain evidence="12">BdmA 4</strain>
    </source>
</reference>
<proteinExistence type="inferred from homology"/>
<evidence type="ECO:0000313" key="12">
    <source>
        <dbReference type="EMBL" id="SLM17561.1"/>
    </source>
</evidence>
<dbReference type="Pfam" id="PF05681">
    <property type="entry name" value="Fumerase"/>
    <property type="match status" value="1"/>
</dbReference>
<evidence type="ECO:0000256" key="6">
    <source>
        <dbReference type="ARBA" id="ARBA00022723"/>
    </source>
</evidence>
<feature type="domain" description="Fe-S hydro-lyase tartrate dehydratase beta-type catalytic" evidence="11">
    <location>
        <begin position="354"/>
        <end position="533"/>
    </location>
</feature>
<comment type="pathway">
    <text evidence="2">Carbohydrate metabolism; tricarboxylic acid cycle; (S)-malate from fumarate: step 1/1.</text>
</comment>
<protein>
    <submittedName>
        <fullName evidence="12">Fumarate hydratase class I aerobic</fullName>
    </submittedName>
</protein>
<evidence type="ECO:0000256" key="7">
    <source>
        <dbReference type="ARBA" id="ARBA00023004"/>
    </source>
</evidence>
<organism evidence="12">
    <name type="scientific">uncultured spirochete</name>
    <dbReference type="NCBI Taxonomy" id="156406"/>
    <lineage>
        <taxon>Bacteria</taxon>
        <taxon>Pseudomonadati</taxon>
        <taxon>Spirochaetota</taxon>
        <taxon>Spirochaetia</taxon>
        <taxon>Spirochaetales</taxon>
        <taxon>environmental samples</taxon>
    </lineage>
</organism>
<dbReference type="EMBL" id="FWDO01000004">
    <property type="protein sequence ID" value="SLM17561.1"/>
    <property type="molecule type" value="Genomic_DNA"/>
</dbReference>
<keyword evidence="7" id="KW-0408">Iron</keyword>
<evidence type="ECO:0000256" key="2">
    <source>
        <dbReference type="ARBA" id="ARBA00004859"/>
    </source>
</evidence>
<comment type="similarity">
    <text evidence="3">Belongs to the class-I fumarase family.</text>
</comment>
<dbReference type="AlphaFoldDB" id="A0A3P3XMN3"/>
<evidence type="ECO:0000259" key="10">
    <source>
        <dbReference type="Pfam" id="PF05681"/>
    </source>
</evidence>
<dbReference type="GO" id="GO:0006099">
    <property type="term" value="P:tricarboxylic acid cycle"/>
    <property type="evidence" value="ECO:0007669"/>
    <property type="project" value="UniProtKB-KW"/>
</dbReference>
<evidence type="ECO:0000256" key="8">
    <source>
        <dbReference type="ARBA" id="ARBA00023014"/>
    </source>
</evidence>
<keyword evidence="9" id="KW-0456">Lyase</keyword>
<evidence type="ECO:0000256" key="1">
    <source>
        <dbReference type="ARBA" id="ARBA00000929"/>
    </source>
</evidence>
<dbReference type="InterPro" id="IPR036660">
    <property type="entry name" value="Fe-S_hydroAse_TtdB_cat_sf"/>
</dbReference>
<evidence type="ECO:0000256" key="9">
    <source>
        <dbReference type="ARBA" id="ARBA00023239"/>
    </source>
</evidence>
<dbReference type="Gene3D" id="3.20.130.10">
    <property type="entry name" value="Fe-S hydro-lyase, tartrate dehydratase beta-type, catalytic domain"/>
    <property type="match status" value="1"/>
</dbReference>
<keyword evidence="4" id="KW-0004">4Fe-4S</keyword>
<dbReference type="InterPro" id="IPR004647">
    <property type="entry name" value="Fe-S_hydro-lyase_TtdB-typ_cat"/>
</dbReference>
<keyword evidence="5" id="KW-0816">Tricarboxylic acid cycle</keyword>
<dbReference type="PANTHER" id="PTHR30389:SF0">
    <property type="entry name" value="FUMARATE HYDRATASE CLASS I, AEROBIC"/>
    <property type="match status" value="1"/>
</dbReference>
<gene>
    <name evidence="12" type="ORF">SPIRO4BDMA_40130</name>
</gene>
<dbReference type="PANTHER" id="PTHR30389">
    <property type="entry name" value="FUMARATE HYDRATASE-RELATED"/>
    <property type="match status" value="1"/>
</dbReference>
<name>A0A3P3XMN3_9SPIR</name>
<keyword evidence="6" id="KW-0479">Metal-binding</keyword>
<accession>A0A3P3XMN3</accession>
<keyword evidence="8" id="KW-0411">Iron-sulfur</keyword>
<dbReference type="GO" id="GO:0004333">
    <property type="term" value="F:fumarate hydratase activity"/>
    <property type="evidence" value="ECO:0007669"/>
    <property type="project" value="UniProtKB-EC"/>
</dbReference>
<evidence type="ECO:0000256" key="3">
    <source>
        <dbReference type="ARBA" id="ARBA00008876"/>
    </source>
</evidence>
<dbReference type="InterPro" id="IPR004646">
    <property type="entry name" value="Fe-S_hydro-lyase_TtdA-typ_cat"/>
</dbReference>
<dbReference type="GO" id="GO:0046872">
    <property type="term" value="F:metal ion binding"/>
    <property type="evidence" value="ECO:0007669"/>
    <property type="project" value="UniProtKB-KW"/>
</dbReference>
<evidence type="ECO:0000259" key="11">
    <source>
        <dbReference type="Pfam" id="PF05683"/>
    </source>
</evidence>
<sequence length="534" mass="57589">MAHISLDNLIHWGSESDFEPINLSRPREEEGHIILRAEALRDCARIAFSKIAYTMPNAQYATFTEIIEDPASSPRERFVAASLLENALIAARGTFPLCQDTGTALVYGWRGDRIDIESDADPEELLAQGASEAYAQEKLRNSQMGPLNMTEERNTRDNLPAGIQIRSVRGDALKLVFVAKGGGSTSRTSLTMESPAILRKDRLEAILDARIRALGPSGCPPYAIAVVLGGTNPSQTLYAAELAALGLLDALPESAPGDGTPVRDRLWEQKILAIARESGLGAQWGGSHLAISARAIRLSRHAANLPLAVAVSCAANRHLAVYVNRGGWHIQKLVPPEQKLEETVKGLIRQVSSTAPSVEISHTDTAWLEELRSFAAGSMVLLSGPVLVARDAAHARLLKILETEKKLPDWFIGLPVFYAGPTEAKEGYATGAFGPTTASRMDNYLEPFMGAGASLVTIAKGSRGVEARKTIARHRGVYLAAIGGAAALNAERHIRSLSTIQFEELGMEAVRVAVLERMPLIVAIDSKGNDIYRA</sequence>
<dbReference type="Pfam" id="PF05683">
    <property type="entry name" value="Fumerase_C"/>
    <property type="match status" value="1"/>
</dbReference>
<comment type="catalytic activity">
    <reaction evidence="1">
        <text>(S)-malate = fumarate + H2O</text>
        <dbReference type="Rhea" id="RHEA:12460"/>
        <dbReference type="ChEBI" id="CHEBI:15377"/>
        <dbReference type="ChEBI" id="CHEBI:15589"/>
        <dbReference type="ChEBI" id="CHEBI:29806"/>
        <dbReference type="EC" id="4.2.1.2"/>
    </reaction>
</comment>
<dbReference type="InterPro" id="IPR051208">
    <property type="entry name" value="Class-I_Fumarase/Tartrate_DH"/>
</dbReference>
<feature type="domain" description="Fe-S hydro-lyase tartrate dehydratase alpha-type catalytic" evidence="10">
    <location>
        <begin position="46"/>
        <end position="320"/>
    </location>
</feature>
<dbReference type="GO" id="GO:0051539">
    <property type="term" value="F:4 iron, 4 sulfur cluster binding"/>
    <property type="evidence" value="ECO:0007669"/>
    <property type="project" value="UniProtKB-KW"/>
</dbReference>
<evidence type="ECO:0000256" key="5">
    <source>
        <dbReference type="ARBA" id="ARBA00022532"/>
    </source>
</evidence>
<dbReference type="SUPFAM" id="SSF117457">
    <property type="entry name" value="FumA C-terminal domain-like"/>
    <property type="match status" value="1"/>
</dbReference>
<evidence type="ECO:0000256" key="4">
    <source>
        <dbReference type="ARBA" id="ARBA00022485"/>
    </source>
</evidence>